<evidence type="ECO:0000313" key="2">
    <source>
        <dbReference type="EMBL" id="KAG2890210.1"/>
    </source>
</evidence>
<name>A0A8T1B328_9STRA</name>
<feature type="compositionally biased region" description="Basic and acidic residues" evidence="1">
    <location>
        <begin position="180"/>
        <end position="193"/>
    </location>
</feature>
<evidence type="ECO:0000313" key="4">
    <source>
        <dbReference type="EMBL" id="KAG3211240.1"/>
    </source>
</evidence>
<feature type="compositionally biased region" description="Basic and acidic residues" evidence="1">
    <location>
        <begin position="227"/>
        <end position="236"/>
    </location>
</feature>
<organism evidence="3 5">
    <name type="scientific">Phytophthora cactorum</name>
    <dbReference type="NCBI Taxonomy" id="29920"/>
    <lineage>
        <taxon>Eukaryota</taxon>
        <taxon>Sar</taxon>
        <taxon>Stramenopiles</taxon>
        <taxon>Oomycota</taxon>
        <taxon>Peronosporomycetes</taxon>
        <taxon>Peronosporales</taxon>
        <taxon>Peronosporaceae</taxon>
        <taxon>Phytophthora</taxon>
    </lineage>
</organism>
<feature type="region of interest" description="Disordered" evidence="1">
    <location>
        <begin position="1"/>
        <end position="21"/>
    </location>
</feature>
<evidence type="ECO:0000256" key="1">
    <source>
        <dbReference type="SAM" id="MobiDB-lite"/>
    </source>
</evidence>
<feature type="compositionally biased region" description="Basic and acidic residues" evidence="1">
    <location>
        <begin position="205"/>
        <end position="214"/>
    </location>
</feature>
<sequence>MDRLTTGVIQSNRRRQDSDTKAKMRRLLRRVRQLEEQTLVGHLCRKAADKAEREQRIADTKALGADLRGLKLQLKIMFDAYIPAESLEDLVPLPLAPRLVPTEQPSPRTPVSTPAFTANKQKPSQNPAPLMQSRSTTPAPSSREKNQKTSQSSNSPISIKRKKIQRPRLVDTALSADADTDWKPPTDRLERLHECKKKARKKSSRHVEEAKSEEYDPQSFRHAGFSLHDERGRSPA</sequence>
<dbReference type="VEuPathDB" id="FungiDB:PC110_g18768"/>
<dbReference type="Proteomes" id="UP000760860">
    <property type="component" value="Unassembled WGS sequence"/>
</dbReference>
<feature type="compositionally biased region" description="Polar residues" evidence="1">
    <location>
        <begin position="103"/>
        <end position="140"/>
    </location>
</feature>
<evidence type="ECO:0000313" key="5">
    <source>
        <dbReference type="Proteomes" id="UP000774804"/>
    </source>
</evidence>
<protein>
    <submittedName>
        <fullName evidence="3">Uncharacterized protein</fullName>
    </submittedName>
</protein>
<feature type="compositionally biased region" description="Polar residues" evidence="1">
    <location>
        <begin position="148"/>
        <end position="157"/>
    </location>
</feature>
<comment type="caution">
    <text evidence="3">The sequence shown here is derived from an EMBL/GenBank/DDBJ whole genome shotgun (WGS) entry which is preliminary data.</text>
</comment>
<feature type="region of interest" description="Disordered" evidence="1">
    <location>
        <begin position="100"/>
        <end position="236"/>
    </location>
</feature>
<evidence type="ECO:0000313" key="3">
    <source>
        <dbReference type="EMBL" id="KAG2893746.1"/>
    </source>
</evidence>
<dbReference type="EMBL" id="RCMK01001664">
    <property type="protein sequence ID" value="KAG2890210.1"/>
    <property type="molecule type" value="Genomic_DNA"/>
</dbReference>
<dbReference type="EMBL" id="RCMV01000980">
    <property type="protein sequence ID" value="KAG3211240.1"/>
    <property type="molecule type" value="Genomic_DNA"/>
</dbReference>
<dbReference type="EMBL" id="RCMI01000942">
    <property type="protein sequence ID" value="KAG2893746.1"/>
    <property type="molecule type" value="Genomic_DNA"/>
</dbReference>
<proteinExistence type="predicted"/>
<feature type="compositionally biased region" description="Basic residues" evidence="1">
    <location>
        <begin position="194"/>
        <end position="204"/>
    </location>
</feature>
<dbReference type="AlphaFoldDB" id="A0A8T1B328"/>
<reference evidence="3" key="1">
    <citation type="submission" date="2018-10" db="EMBL/GenBank/DDBJ databases">
        <title>Effector identification in a new, highly contiguous assembly of the strawberry crown rot pathogen Phytophthora cactorum.</title>
        <authorList>
            <person name="Armitage A.D."/>
            <person name="Nellist C.F."/>
            <person name="Bates H."/>
            <person name="Vickerstaff R.J."/>
            <person name="Harrison R.J."/>
        </authorList>
    </citation>
    <scope>NUCLEOTIDE SEQUENCE</scope>
    <source>
        <strain evidence="3">4032</strain>
        <strain evidence="2">4040</strain>
        <strain evidence="4">P421</strain>
    </source>
</reference>
<gene>
    <name evidence="3" type="ORF">PC115_g18357</name>
    <name evidence="2" type="ORF">PC117_g24515</name>
    <name evidence="4" type="ORF">PC129_g17779</name>
</gene>
<accession>A0A8T1B328</accession>
<dbReference type="Proteomes" id="UP000736787">
    <property type="component" value="Unassembled WGS sequence"/>
</dbReference>
<dbReference type="Proteomes" id="UP000774804">
    <property type="component" value="Unassembled WGS sequence"/>
</dbReference>